<name>A0A484KHJ3_9ASTE</name>
<dbReference type="SUPFAM" id="SSF57756">
    <property type="entry name" value="Retrovirus zinc finger-like domains"/>
    <property type="match status" value="1"/>
</dbReference>
<proteinExistence type="predicted"/>
<dbReference type="PANTHER" id="PTHR33233">
    <property type="entry name" value="ENDONUCLEASE/EXONUCLEASE/PHOSPHATASE"/>
    <property type="match status" value="1"/>
</dbReference>
<dbReference type="InterPro" id="IPR036875">
    <property type="entry name" value="Znf_CCHC_sf"/>
</dbReference>
<evidence type="ECO:0000313" key="5">
    <source>
        <dbReference type="Proteomes" id="UP000595140"/>
    </source>
</evidence>
<dbReference type="SMART" id="SM00343">
    <property type="entry name" value="ZnF_C2HC"/>
    <property type="match status" value="1"/>
</dbReference>
<dbReference type="EMBL" id="OOIL02000426">
    <property type="protein sequence ID" value="VFQ64820.1"/>
    <property type="molecule type" value="Genomic_DNA"/>
</dbReference>
<sequence>MARKRGRPKKPNGARSMTNSPQSEGRNPEGEASAAIDRSGKQKLTPKTPYEVMNPILNQLEIDESNMKKQYNGGLNIDLNLKKKQASYADIVKGSDIECELSYVPAEEINGQSVAKINKDDIIEDLGCWDQSIIVCVLGANPPLEIIDGYVRRIWKMYTIEDVTYLKERQFIVRFSKIEERDEALKRKYYYFDNKPVFTKAWCPGTKIDITELKDIPIWVQFPGLNMKYWSLTGLRKLGSVIGKPIRRDKATATRAMWAFARIQVEVQVQQDFPEIIHFADEEDRIISQAMEYEWKPTICSKCNKMGHIADNCRKSKETKTGANPIIRKEWRPKQKKNEANDLKKEKESTIEVPQFQTEVQVNLEDDLGKNKYEEDQEGFQEVPKRKSARRLTIDDLYKGGGMNDVPYTGHYPFLS</sequence>
<evidence type="ECO:0000256" key="1">
    <source>
        <dbReference type="PROSITE-ProRule" id="PRU00047"/>
    </source>
</evidence>
<dbReference type="Proteomes" id="UP000595140">
    <property type="component" value="Unassembled WGS sequence"/>
</dbReference>
<protein>
    <recommendedName>
        <fullName evidence="3">CCHC-type domain-containing protein</fullName>
    </recommendedName>
</protein>
<evidence type="ECO:0000256" key="2">
    <source>
        <dbReference type="SAM" id="MobiDB-lite"/>
    </source>
</evidence>
<dbReference type="OrthoDB" id="851886at2759"/>
<dbReference type="GO" id="GO:0003676">
    <property type="term" value="F:nucleic acid binding"/>
    <property type="evidence" value="ECO:0007669"/>
    <property type="project" value="InterPro"/>
</dbReference>
<keyword evidence="1" id="KW-0863">Zinc-finger</keyword>
<feature type="compositionally biased region" description="Polar residues" evidence="2">
    <location>
        <begin position="15"/>
        <end position="25"/>
    </location>
</feature>
<dbReference type="PROSITE" id="PS50158">
    <property type="entry name" value="ZF_CCHC"/>
    <property type="match status" value="1"/>
</dbReference>
<dbReference type="InterPro" id="IPR001878">
    <property type="entry name" value="Znf_CCHC"/>
</dbReference>
<keyword evidence="1" id="KW-0862">Zinc</keyword>
<evidence type="ECO:0000259" key="3">
    <source>
        <dbReference type="PROSITE" id="PS50158"/>
    </source>
</evidence>
<gene>
    <name evidence="4" type="ORF">CCAM_LOCUS6596</name>
</gene>
<dbReference type="AlphaFoldDB" id="A0A484KHJ3"/>
<accession>A0A484KHJ3</accession>
<dbReference type="GO" id="GO:0008270">
    <property type="term" value="F:zinc ion binding"/>
    <property type="evidence" value="ECO:0007669"/>
    <property type="project" value="UniProtKB-KW"/>
</dbReference>
<organism evidence="4 5">
    <name type="scientific">Cuscuta campestris</name>
    <dbReference type="NCBI Taxonomy" id="132261"/>
    <lineage>
        <taxon>Eukaryota</taxon>
        <taxon>Viridiplantae</taxon>
        <taxon>Streptophyta</taxon>
        <taxon>Embryophyta</taxon>
        <taxon>Tracheophyta</taxon>
        <taxon>Spermatophyta</taxon>
        <taxon>Magnoliopsida</taxon>
        <taxon>eudicotyledons</taxon>
        <taxon>Gunneridae</taxon>
        <taxon>Pentapetalae</taxon>
        <taxon>asterids</taxon>
        <taxon>lamiids</taxon>
        <taxon>Solanales</taxon>
        <taxon>Convolvulaceae</taxon>
        <taxon>Cuscuteae</taxon>
        <taxon>Cuscuta</taxon>
        <taxon>Cuscuta subgen. Grammica</taxon>
        <taxon>Cuscuta sect. Cleistogrammica</taxon>
    </lineage>
</organism>
<dbReference type="InterPro" id="IPR025558">
    <property type="entry name" value="DUF4283"/>
</dbReference>
<keyword evidence="5" id="KW-1185">Reference proteome</keyword>
<feature type="compositionally biased region" description="Basic residues" evidence="2">
    <location>
        <begin position="1"/>
        <end position="12"/>
    </location>
</feature>
<dbReference type="PANTHER" id="PTHR33233:SF17">
    <property type="entry name" value="DUF4283 DOMAIN-CONTAINING PROTEIN"/>
    <property type="match status" value="1"/>
</dbReference>
<keyword evidence="1" id="KW-0479">Metal-binding</keyword>
<feature type="domain" description="CCHC-type" evidence="3">
    <location>
        <begin position="300"/>
        <end position="315"/>
    </location>
</feature>
<feature type="region of interest" description="Disordered" evidence="2">
    <location>
        <begin position="1"/>
        <end position="49"/>
    </location>
</feature>
<dbReference type="Pfam" id="PF14111">
    <property type="entry name" value="DUF4283"/>
    <property type="match status" value="1"/>
</dbReference>
<reference evidence="4 5" key="1">
    <citation type="submission" date="2018-04" db="EMBL/GenBank/DDBJ databases">
        <authorList>
            <person name="Vogel A."/>
        </authorList>
    </citation>
    <scope>NUCLEOTIDE SEQUENCE [LARGE SCALE GENOMIC DNA]</scope>
</reference>
<evidence type="ECO:0000313" key="4">
    <source>
        <dbReference type="EMBL" id="VFQ64820.1"/>
    </source>
</evidence>